<sequence>IPLCCSAMDIVNDVLMPIVEFIVAVGHTLIVTLIAMVKACLPRGVLPRKSIKGDICLITGSGSGLGRLMALEFAKFGCDIVLWDVNTAGNEETKKMLGNSGARVWAYTVDLSDRKEIAAKAALVQKEVGNVDILVGHPIILGCSLFTLSKNR</sequence>
<dbReference type="AlphaFoldDB" id="A0AAN5HZF3"/>
<name>A0AAN5HZF3_9BILA</name>
<feature type="non-terminal residue" evidence="2">
    <location>
        <position position="1"/>
    </location>
</feature>
<organism evidence="2 3">
    <name type="scientific">Pristionchus mayeri</name>
    <dbReference type="NCBI Taxonomy" id="1317129"/>
    <lineage>
        <taxon>Eukaryota</taxon>
        <taxon>Metazoa</taxon>
        <taxon>Ecdysozoa</taxon>
        <taxon>Nematoda</taxon>
        <taxon>Chromadorea</taxon>
        <taxon>Rhabditida</taxon>
        <taxon>Rhabditina</taxon>
        <taxon>Diplogasteromorpha</taxon>
        <taxon>Diplogasteroidea</taxon>
        <taxon>Neodiplogasteridae</taxon>
        <taxon>Pristionchus</taxon>
    </lineage>
</organism>
<keyword evidence="1" id="KW-0472">Membrane</keyword>
<feature type="transmembrane region" description="Helical" evidence="1">
    <location>
        <begin position="18"/>
        <end position="41"/>
    </location>
</feature>
<dbReference type="PANTHER" id="PTHR24322:SF742">
    <property type="entry name" value="PROTEIN DHS-3"/>
    <property type="match status" value="1"/>
</dbReference>
<evidence type="ECO:0000313" key="3">
    <source>
        <dbReference type="Proteomes" id="UP001328107"/>
    </source>
</evidence>
<dbReference type="SUPFAM" id="SSF51735">
    <property type="entry name" value="NAD(P)-binding Rossmann-fold domains"/>
    <property type="match status" value="1"/>
</dbReference>
<keyword evidence="3" id="KW-1185">Reference proteome</keyword>
<dbReference type="Proteomes" id="UP001328107">
    <property type="component" value="Unassembled WGS sequence"/>
</dbReference>
<dbReference type="PANTHER" id="PTHR24322">
    <property type="entry name" value="PKSB"/>
    <property type="match status" value="1"/>
</dbReference>
<gene>
    <name evidence="2" type="ORF">PMAYCL1PPCAC_16603</name>
</gene>
<proteinExistence type="predicted"/>
<evidence type="ECO:0008006" key="4">
    <source>
        <dbReference type="Google" id="ProtNLM"/>
    </source>
</evidence>
<keyword evidence="1" id="KW-0812">Transmembrane</keyword>
<dbReference type="GO" id="GO:0016616">
    <property type="term" value="F:oxidoreductase activity, acting on the CH-OH group of donors, NAD or NADP as acceptor"/>
    <property type="evidence" value="ECO:0007669"/>
    <property type="project" value="TreeGrafter"/>
</dbReference>
<dbReference type="GO" id="GO:0005811">
    <property type="term" value="C:lipid droplet"/>
    <property type="evidence" value="ECO:0007669"/>
    <property type="project" value="TreeGrafter"/>
</dbReference>
<reference evidence="3" key="1">
    <citation type="submission" date="2022-10" db="EMBL/GenBank/DDBJ databases">
        <title>Genome assembly of Pristionchus species.</title>
        <authorList>
            <person name="Yoshida K."/>
            <person name="Sommer R.J."/>
        </authorList>
    </citation>
    <scope>NUCLEOTIDE SEQUENCE [LARGE SCALE GENOMIC DNA]</scope>
    <source>
        <strain evidence="3">RS5460</strain>
    </source>
</reference>
<evidence type="ECO:0000256" key="1">
    <source>
        <dbReference type="SAM" id="Phobius"/>
    </source>
</evidence>
<comment type="caution">
    <text evidence="2">The sequence shown here is derived from an EMBL/GenBank/DDBJ whole genome shotgun (WGS) entry which is preliminary data.</text>
</comment>
<evidence type="ECO:0000313" key="2">
    <source>
        <dbReference type="EMBL" id="GMR46408.1"/>
    </source>
</evidence>
<dbReference type="Gene3D" id="3.40.50.720">
    <property type="entry name" value="NAD(P)-binding Rossmann-like Domain"/>
    <property type="match status" value="1"/>
</dbReference>
<dbReference type="EMBL" id="BTRK01000004">
    <property type="protein sequence ID" value="GMR46408.1"/>
    <property type="molecule type" value="Genomic_DNA"/>
</dbReference>
<dbReference type="Pfam" id="PF00106">
    <property type="entry name" value="adh_short"/>
    <property type="match status" value="1"/>
</dbReference>
<dbReference type="InterPro" id="IPR002347">
    <property type="entry name" value="SDR_fam"/>
</dbReference>
<dbReference type="InterPro" id="IPR036291">
    <property type="entry name" value="NAD(P)-bd_dom_sf"/>
</dbReference>
<protein>
    <recommendedName>
        <fullName evidence="4">Dehydrogenase</fullName>
    </recommendedName>
</protein>
<keyword evidence="1" id="KW-1133">Transmembrane helix</keyword>
<accession>A0AAN5HZF3</accession>